<accession>A0A238L203</accession>
<proteinExistence type="predicted"/>
<dbReference type="EMBL" id="FXYG01000004">
    <property type="protein sequence ID" value="SMX48462.1"/>
    <property type="molecule type" value="Genomic_DNA"/>
</dbReference>
<evidence type="ECO:0008006" key="3">
    <source>
        <dbReference type="Google" id="ProtNLM"/>
    </source>
</evidence>
<protein>
    <recommendedName>
        <fullName evidence="3">Dihydroorotate dehydrogenase</fullName>
    </recommendedName>
</protein>
<dbReference type="OrthoDB" id="7863719at2"/>
<reference evidence="2" key="1">
    <citation type="submission" date="2017-05" db="EMBL/GenBank/DDBJ databases">
        <authorList>
            <person name="Rodrigo-Torres L."/>
            <person name="Arahal R. D."/>
            <person name="Lucena T."/>
        </authorList>
    </citation>
    <scope>NUCLEOTIDE SEQUENCE [LARGE SCALE GENOMIC DNA]</scope>
    <source>
        <strain evidence="2">CECT 8715</strain>
    </source>
</reference>
<sequence>MTMSDQDTELDLLFAEARQAHVDLPDDLAVRILTDAEAIRLAATKTAKPRSQGFLGNIIAGLGGWQALSGLAAASVVGAWVGFAAPSFLPDPANYLMTQDASYMVANLGLEAAFLEEAE</sequence>
<dbReference type="AlphaFoldDB" id="A0A238L203"/>
<evidence type="ECO:0000313" key="1">
    <source>
        <dbReference type="EMBL" id="SMX48462.1"/>
    </source>
</evidence>
<keyword evidence="2" id="KW-1185">Reference proteome</keyword>
<evidence type="ECO:0000313" key="2">
    <source>
        <dbReference type="Proteomes" id="UP000202485"/>
    </source>
</evidence>
<dbReference type="Proteomes" id="UP000202485">
    <property type="component" value="Unassembled WGS sequence"/>
</dbReference>
<gene>
    <name evidence="1" type="ORF">RUA8715_03478</name>
</gene>
<name>A0A238L203_9RHOB</name>
<organism evidence="1 2">
    <name type="scientific">Ruegeria arenilitoris</name>
    <dbReference type="NCBI Taxonomy" id="1173585"/>
    <lineage>
        <taxon>Bacteria</taxon>
        <taxon>Pseudomonadati</taxon>
        <taxon>Pseudomonadota</taxon>
        <taxon>Alphaproteobacteria</taxon>
        <taxon>Rhodobacterales</taxon>
        <taxon>Roseobacteraceae</taxon>
        <taxon>Ruegeria</taxon>
    </lineage>
</organism>